<dbReference type="EMBL" id="JBIYDN010000004">
    <property type="protein sequence ID" value="MFK4441771.1"/>
    <property type="molecule type" value="Genomic_DNA"/>
</dbReference>
<evidence type="ECO:0000313" key="3">
    <source>
        <dbReference type="EMBL" id="MFK4441771.1"/>
    </source>
</evidence>
<keyword evidence="2" id="KW-0472">Membrane</keyword>
<accession>A0ABW8MDL9</accession>
<feature type="transmembrane region" description="Helical" evidence="2">
    <location>
        <begin position="58"/>
        <end position="88"/>
    </location>
</feature>
<keyword evidence="2" id="KW-0812">Transmembrane</keyword>
<sequence>MTAGRNEAVAHANPAMNPQSGNVMSSRDAFDGISPMPVIGKINIPLSKHIHGIQGRSWGFVMLIMLGIALQGSGLCTNFIAGSVAFIAP</sequence>
<name>A0ABW8MDL9_9BURK</name>
<organism evidence="3 4">
    <name type="scientific">Caballeronia udeis</name>
    <dbReference type="NCBI Taxonomy" id="1232866"/>
    <lineage>
        <taxon>Bacteria</taxon>
        <taxon>Pseudomonadati</taxon>
        <taxon>Pseudomonadota</taxon>
        <taxon>Betaproteobacteria</taxon>
        <taxon>Burkholderiales</taxon>
        <taxon>Burkholderiaceae</taxon>
        <taxon>Caballeronia</taxon>
    </lineage>
</organism>
<evidence type="ECO:0000313" key="4">
    <source>
        <dbReference type="Proteomes" id="UP001620514"/>
    </source>
</evidence>
<evidence type="ECO:0000256" key="2">
    <source>
        <dbReference type="SAM" id="Phobius"/>
    </source>
</evidence>
<keyword evidence="4" id="KW-1185">Reference proteome</keyword>
<protein>
    <submittedName>
        <fullName evidence="3">Uncharacterized protein</fullName>
    </submittedName>
</protein>
<dbReference type="Proteomes" id="UP001620514">
    <property type="component" value="Unassembled WGS sequence"/>
</dbReference>
<proteinExistence type="predicted"/>
<reference evidence="3 4" key="2">
    <citation type="submission" date="2024-11" db="EMBL/GenBank/DDBJ databases">
        <title>Using genomics to understand microbial adaptation to soil warming.</title>
        <authorList>
            <person name="Deangelis K.M. PhD."/>
        </authorList>
    </citation>
    <scope>NUCLEOTIDE SEQUENCE [LARGE SCALE GENOMIC DNA]</scope>
    <source>
        <strain evidence="3 4">GAS97</strain>
    </source>
</reference>
<evidence type="ECO:0000256" key="1">
    <source>
        <dbReference type="SAM" id="MobiDB-lite"/>
    </source>
</evidence>
<reference evidence="3 4" key="1">
    <citation type="submission" date="2024-10" db="EMBL/GenBank/DDBJ databases">
        <authorList>
            <person name="Deangelis K."/>
            <person name="Huntemann M."/>
            <person name="Clum A."/>
            <person name="Wang J."/>
            <person name="Palaniappan K."/>
            <person name="Ritter S."/>
            <person name="Chen I.-M."/>
            <person name="Stamatis D."/>
            <person name="Reddy T."/>
            <person name="O'Malley R."/>
            <person name="Daum C."/>
            <person name="Ng V."/>
            <person name="Ivanova N."/>
            <person name="Kyrpides N."/>
            <person name="Woyke T."/>
        </authorList>
    </citation>
    <scope>NUCLEOTIDE SEQUENCE [LARGE SCALE GENOMIC DNA]</scope>
    <source>
        <strain evidence="3 4">GAS97</strain>
    </source>
</reference>
<keyword evidence="2" id="KW-1133">Transmembrane helix</keyword>
<gene>
    <name evidence="3" type="ORF">ABH943_001786</name>
</gene>
<feature type="region of interest" description="Disordered" evidence="1">
    <location>
        <begin position="1"/>
        <end position="24"/>
    </location>
</feature>
<comment type="caution">
    <text evidence="3">The sequence shown here is derived from an EMBL/GenBank/DDBJ whole genome shotgun (WGS) entry which is preliminary data.</text>
</comment>